<dbReference type="Pfam" id="PF04176">
    <property type="entry name" value="TIP41"/>
    <property type="match status" value="1"/>
</dbReference>
<dbReference type="Gene3D" id="2.40.128.630">
    <property type="match status" value="1"/>
</dbReference>
<comment type="similarity">
    <text evidence="1">Belongs to the TIP41 family.</text>
</comment>
<dbReference type="InterPro" id="IPR011047">
    <property type="entry name" value="Quinoprotein_ADH-like_sf"/>
</dbReference>
<dbReference type="InterPro" id="IPR015943">
    <property type="entry name" value="WD40/YVTN_repeat-like_dom_sf"/>
</dbReference>
<dbReference type="SUPFAM" id="SSF50998">
    <property type="entry name" value="Quinoprotein alcohol dehydrogenase-like"/>
    <property type="match status" value="1"/>
</dbReference>
<dbReference type="Gene3D" id="2.130.10.10">
    <property type="entry name" value="YVTN repeat-like/Quinoprotein amine dehydrogenase"/>
    <property type="match status" value="1"/>
</dbReference>
<dbReference type="GO" id="GO:0031929">
    <property type="term" value="P:TOR signaling"/>
    <property type="evidence" value="ECO:0007669"/>
    <property type="project" value="TreeGrafter"/>
</dbReference>
<comment type="caution">
    <text evidence="3">The sequence shown here is derived from an EMBL/GenBank/DDBJ whole genome shotgun (WGS) entry which is preliminary data.</text>
</comment>
<feature type="non-terminal residue" evidence="3">
    <location>
        <position position="734"/>
    </location>
</feature>
<feature type="region of interest" description="Disordered" evidence="2">
    <location>
        <begin position="1"/>
        <end position="55"/>
    </location>
</feature>
<dbReference type="InterPro" id="IPR007303">
    <property type="entry name" value="TIP41-like"/>
</dbReference>
<dbReference type="PANTHER" id="PTHR21021:SF16">
    <property type="entry name" value="TIP41-LIKE PROTEIN"/>
    <property type="match status" value="1"/>
</dbReference>
<dbReference type="PANTHER" id="PTHR21021">
    <property type="entry name" value="GAF/PUTATIVE CYTOSKELETAL PROTEIN"/>
    <property type="match status" value="1"/>
</dbReference>
<dbReference type="EMBL" id="CAKKNE010000005">
    <property type="protein sequence ID" value="CAH0375517.1"/>
    <property type="molecule type" value="Genomic_DNA"/>
</dbReference>
<reference evidence="3" key="1">
    <citation type="submission" date="2021-11" db="EMBL/GenBank/DDBJ databases">
        <authorList>
            <consortium name="Genoscope - CEA"/>
            <person name="William W."/>
        </authorList>
    </citation>
    <scope>NUCLEOTIDE SEQUENCE</scope>
</reference>
<dbReference type="OrthoDB" id="10253878at2759"/>
<gene>
    <name evidence="3" type="ORF">PECAL_5P00380</name>
</gene>
<evidence type="ECO:0000313" key="4">
    <source>
        <dbReference type="Proteomes" id="UP000789595"/>
    </source>
</evidence>
<protein>
    <submittedName>
        <fullName evidence="3">Uncharacterized protein</fullName>
    </submittedName>
</protein>
<name>A0A8J2X078_9STRA</name>
<keyword evidence="4" id="KW-1185">Reference proteome</keyword>
<evidence type="ECO:0000256" key="1">
    <source>
        <dbReference type="ARBA" id="ARBA00006658"/>
    </source>
</evidence>
<evidence type="ECO:0000313" key="3">
    <source>
        <dbReference type="EMBL" id="CAH0375517.1"/>
    </source>
</evidence>
<sequence length="734" mass="78266">QKLEGQARGSEPAKPWPRCHRNRPRTPPNTNQSSKSKKASATAVQKNTTERAQLPKQTKRVIRCIGIRRRVLRLCGLPTLYQQRRTNAGLRGSTPQSWAAQALPNKKKRMYPDEQAATLAAGKAITKTHTTGNWTIKTKRAPILSVAKRSLAADSQVAWKRELGLGRATNQELPEALYGRNLLALRHDASGVRLAFDTREALRSWALLDAEPIPHRSAAPSTWDWTFTTPYRGATAVAAIDAPHSRPGDSIFRVPKGWLPDCGFGDDAPRVRRPTCRCVYGRPPLLASAADQDDDETDDGLCAPPPPQWKPTKETLDLEALIAADGRAPRFEESVDLWRDDLDPHSFGFFRVRVRAHERFWVAYSRFFIRVNGVRARVIDARFAGFGDRVLRERSWREGDWTAVAGAGAPPCVDLGGAGDRHCARALPLVKRETDELRLPATLLRRVSVPPAAVAWSRGRGATLVAATARVAVLVDDASIAAVDPTTGADRWTRCCKAAATAVAASDEYVAVGFDDGRVEVLAAADGALAATVELGDGSLDRAVRGVAFAKSDVVAATTPRCVVLFAAGTGAVVKRLALDRPATALAAADGVAVVGAAAGSDALLVVDATTAKLASPAAVCALALRKGRYAAGCLDGAVRIYGGGDVTTWAGFQAPVRVVAFSGGGWLLAAGGRALACVAPGLDRGEAPVLGVAPRRPRWAHAAWRPGPRPILAAAAVDGRVFVFDAARADDAV</sequence>
<feature type="non-terminal residue" evidence="3">
    <location>
        <position position="1"/>
    </location>
</feature>
<evidence type="ECO:0000256" key="2">
    <source>
        <dbReference type="SAM" id="MobiDB-lite"/>
    </source>
</evidence>
<dbReference type="GO" id="GO:0005829">
    <property type="term" value="C:cytosol"/>
    <property type="evidence" value="ECO:0007669"/>
    <property type="project" value="TreeGrafter"/>
</dbReference>
<proteinExistence type="inferred from homology"/>
<dbReference type="InterPro" id="IPR051330">
    <property type="entry name" value="Phosphatase_reg/MetRdx"/>
</dbReference>
<dbReference type="Proteomes" id="UP000789595">
    <property type="component" value="Unassembled WGS sequence"/>
</dbReference>
<accession>A0A8J2X078</accession>
<organism evidence="3 4">
    <name type="scientific">Pelagomonas calceolata</name>
    <dbReference type="NCBI Taxonomy" id="35677"/>
    <lineage>
        <taxon>Eukaryota</taxon>
        <taxon>Sar</taxon>
        <taxon>Stramenopiles</taxon>
        <taxon>Ochrophyta</taxon>
        <taxon>Pelagophyceae</taxon>
        <taxon>Pelagomonadales</taxon>
        <taxon>Pelagomonadaceae</taxon>
        <taxon>Pelagomonas</taxon>
    </lineage>
</organism>
<dbReference type="AlphaFoldDB" id="A0A8J2X078"/>